<protein>
    <submittedName>
        <fullName evidence="1">Uncharacterized protein</fullName>
    </submittedName>
</protein>
<gene>
    <name evidence="1" type="ORF">BSOLF_0827</name>
</gene>
<proteinExistence type="predicted"/>
<reference evidence="2" key="1">
    <citation type="journal article" date="2018" name="Sci. Rep.">
        <title>Lignite coal burning seam in the remote Altai Mountains harbors a hydrogen-driven thermophilic microbial community.</title>
        <authorList>
            <person name="Kadnikov V.V."/>
            <person name="Mardanov A.V."/>
            <person name="Ivasenko D.A."/>
            <person name="Antsiferov D.V."/>
            <person name="Beletsky A.V."/>
            <person name="Karnachuk O.V."/>
            <person name="Ravin N.V."/>
        </authorList>
    </citation>
    <scope>NUCLEOTIDE SEQUENCE [LARGE SCALE GENOMIC DNA]</scope>
</reference>
<comment type="caution">
    <text evidence="1">The sequence shown here is derived from an EMBL/GenBank/DDBJ whole genome shotgun (WGS) entry which is preliminary data.</text>
</comment>
<dbReference type="EMBL" id="PEBX01000045">
    <property type="protein sequence ID" value="PTQ56109.1"/>
    <property type="molecule type" value="Genomic_DNA"/>
</dbReference>
<dbReference type="Proteomes" id="UP000244338">
    <property type="component" value="Unassembled WGS sequence"/>
</dbReference>
<evidence type="ECO:0000313" key="2">
    <source>
        <dbReference type="Proteomes" id="UP000244338"/>
    </source>
</evidence>
<dbReference type="AlphaFoldDB" id="A0A2R6Y091"/>
<name>A0A2R6Y091_9BACL</name>
<evidence type="ECO:0000313" key="1">
    <source>
        <dbReference type="EMBL" id="PTQ56109.1"/>
    </source>
</evidence>
<organism evidence="1 2">
    <name type="scientific">Candidatus Carbonibacillus altaicus</name>
    <dbReference type="NCBI Taxonomy" id="2163959"/>
    <lineage>
        <taxon>Bacteria</taxon>
        <taxon>Bacillati</taxon>
        <taxon>Bacillota</taxon>
        <taxon>Bacilli</taxon>
        <taxon>Bacillales</taxon>
        <taxon>Candidatus Carbonibacillus</taxon>
    </lineage>
</organism>
<accession>A0A2R6Y091</accession>
<sequence>MKIKTSLGGGVDGGTKDLVALARRQGAVAAINGTFFNAYSEGGA</sequence>